<comment type="caution">
    <text evidence="3">The sequence shown here is derived from an EMBL/GenBank/DDBJ whole genome shotgun (WGS) entry which is preliminary data.</text>
</comment>
<evidence type="ECO:0000313" key="4">
    <source>
        <dbReference type="Proteomes" id="UP000290572"/>
    </source>
</evidence>
<evidence type="ECO:0000313" key="2">
    <source>
        <dbReference type="EMBL" id="RXN13812.1"/>
    </source>
</evidence>
<feature type="region of interest" description="Disordered" evidence="1">
    <location>
        <begin position="52"/>
        <end position="80"/>
    </location>
</feature>
<keyword evidence="4" id="KW-1185">Reference proteome</keyword>
<accession>A0A498P4T5</accession>
<protein>
    <submittedName>
        <fullName evidence="3">Uncharacterized protein</fullName>
    </submittedName>
</protein>
<evidence type="ECO:0000313" key="3">
    <source>
        <dbReference type="EMBL" id="RXN38936.1"/>
    </source>
</evidence>
<dbReference type="STRING" id="84645.A0A498P4T5"/>
<gene>
    <name evidence="3" type="ORF">ROHU_000676</name>
    <name evidence="2" type="ORF">ROHU_028937</name>
</gene>
<evidence type="ECO:0000256" key="1">
    <source>
        <dbReference type="SAM" id="MobiDB-lite"/>
    </source>
</evidence>
<reference evidence="3 4" key="1">
    <citation type="submission" date="2018-03" db="EMBL/GenBank/DDBJ databases">
        <title>Draft genome sequence of Rohu Carp (Labeo rohita).</title>
        <authorList>
            <person name="Das P."/>
            <person name="Kushwaha B."/>
            <person name="Joshi C.G."/>
            <person name="Kumar D."/>
            <person name="Nagpure N.S."/>
            <person name="Sahoo L."/>
            <person name="Das S.P."/>
            <person name="Bit A."/>
            <person name="Patnaik S."/>
            <person name="Meher P.K."/>
            <person name="Jayasankar P."/>
            <person name="Koringa P.G."/>
            <person name="Patel N.V."/>
            <person name="Hinsu A.T."/>
            <person name="Kumar R."/>
            <person name="Pandey M."/>
            <person name="Agarwal S."/>
            <person name="Srivastava S."/>
            <person name="Singh M."/>
            <person name="Iquebal M.A."/>
            <person name="Jaiswal S."/>
            <person name="Angadi U.B."/>
            <person name="Kumar N."/>
            <person name="Raza M."/>
            <person name="Shah T.M."/>
            <person name="Rai A."/>
            <person name="Jena J.K."/>
        </authorList>
    </citation>
    <scope>NUCLEOTIDE SEQUENCE [LARGE SCALE GENOMIC DNA]</scope>
    <source>
        <strain evidence="3">DASCIFA01</strain>
        <tissue evidence="3">Testis</tissue>
    </source>
</reference>
<proteinExistence type="predicted"/>
<organism evidence="3 4">
    <name type="scientific">Labeo rohita</name>
    <name type="common">Indian major carp</name>
    <name type="synonym">Cyprinus rohita</name>
    <dbReference type="NCBI Taxonomy" id="84645"/>
    <lineage>
        <taxon>Eukaryota</taxon>
        <taxon>Metazoa</taxon>
        <taxon>Chordata</taxon>
        <taxon>Craniata</taxon>
        <taxon>Vertebrata</taxon>
        <taxon>Euteleostomi</taxon>
        <taxon>Actinopterygii</taxon>
        <taxon>Neopterygii</taxon>
        <taxon>Teleostei</taxon>
        <taxon>Ostariophysi</taxon>
        <taxon>Cypriniformes</taxon>
        <taxon>Cyprinidae</taxon>
        <taxon>Labeoninae</taxon>
        <taxon>Labeonini</taxon>
        <taxon>Labeo</taxon>
    </lineage>
</organism>
<sequence>MDGLDEVAISTLKDILPTLSREDIRDLFPGPEHFLRRKAIWLLTHKEEQGHSIPVEVQGSSADDKHTESSKQDDPSTSKFLKLPSPEYVLFTDSELQQAMDELRRIIEPNNCQYISEVKDRWETFYSKVQFYGVMKKVMKPPRTLNGVEHAIAVFTALPLLFPSGSAAPKKQVPISEALFHVLTSSEDPDTYIHRRAFSSPVLLVGEENCMVVVGTTPVLTFDKDLLYEGPLYLLAYYYAFHLTYPKCLATLLSVLQTQVLRDVIHEQDATPSYKKAINEWRMFVD</sequence>
<dbReference type="EMBL" id="QBIY01012943">
    <property type="protein sequence ID" value="RXN13812.1"/>
    <property type="molecule type" value="Genomic_DNA"/>
</dbReference>
<dbReference type="EMBL" id="QBIY01003997">
    <property type="protein sequence ID" value="RXN38936.1"/>
    <property type="molecule type" value="Genomic_DNA"/>
</dbReference>
<feature type="compositionally biased region" description="Basic and acidic residues" evidence="1">
    <location>
        <begin position="62"/>
        <end position="76"/>
    </location>
</feature>
<name>A0A498P4T5_LABRO</name>
<dbReference type="Proteomes" id="UP000290572">
    <property type="component" value="Unassembled WGS sequence"/>
</dbReference>
<dbReference type="AlphaFoldDB" id="A0A498P4T5"/>